<evidence type="ECO:0000313" key="3">
    <source>
        <dbReference type="Proteomes" id="UP000241690"/>
    </source>
</evidence>
<protein>
    <submittedName>
        <fullName evidence="2">Uncharacterized protein</fullName>
    </submittedName>
</protein>
<dbReference type="EMBL" id="KZ679675">
    <property type="protein sequence ID" value="PTB60814.1"/>
    <property type="molecule type" value="Genomic_DNA"/>
</dbReference>
<keyword evidence="3" id="KW-1185">Reference proteome</keyword>
<dbReference type="GeneID" id="36621838"/>
<dbReference type="Proteomes" id="UP000241690">
    <property type="component" value="Unassembled WGS sequence"/>
</dbReference>
<evidence type="ECO:0000256" key="1">
    <source>
        <dbReference type="SAM" id="MobiDB-lite"/>
    </source>
</evidence>
<name>A0A2T4AUR9_TRIHA</name>
<sequence>MQAKLTSQTEHRKRNKHFRFPTESPPRQRRSRRFASSPKTALSFEIGVRRTEAQLVRGTLTQTLYTHRAQQKIAGASFRATSVWGVSPERHQGSFRLNGFCPPAPLFARRRRNLLKKLWGSPKRENETKRLQGRCDVTTTVAGKRAEAVFPSDEPSQLVGYGCFVLTLRYLWAGESQARGPPL</sequence>
<feature type="region of interest" description="Disordered" evidence="1">
    <location>
        <begin position="1"/>
        <end position="38"/>
    </location>
</feature>
<evidence type="ECO:0000313" key="2">
    <source>
        <dbReference type="EMBL" id="PTB60814.1"/>
    </source>
</evidence>
<reference evidence="2 3" key="1">
    <citation type="submission" date="2016-07" db="EMBL/GenBank/DDBJ databases">
        <title>Multiple horizontal gene transfer events from other fungi enriched the ability of initially mycotrophic Trichoderma (Ascomycota) to feed on dead plant biomass.</title>
        <authorList>
            <consortium name="DOE Joint Genome Institute"/>
            <person name="Aerts A."/>
            <person name="Atanasova L."/>
            <person name="Chenthamara K."/>
            <person name="Zhang J."/>
            <person name="Grujic M."/>
            <person name="Henrissat B."/>
            <person name="Kuo A."/>
            <person name="Salamov A."/>
            <person name="Lipzen A."/>
            <person name="Labutti K."/>
            <person name="Barry K."/>
            <person name="Miao Y."/>
            <person name="Rahimi M.J."/>
            <person name="Shen Q."/>
            <person name="Grigoriev I.V."/>
            <person name="Kubicek C.P."/>
            <person name="Druzhinina I.S."/>
        </authorList>
    </citation>
    <scope>NUCLEOTIDE SEQUENCE [LARGE SCALE GENOMIC DNA]</scope>
    <source>
        <strain evidence="2 3">CBS 226.95</strain>
    </source>
</reference>
<accession>A0A2T4AUR9</accession>
<dbReference type="AlphaFoldDB" id="A0A2T4AUR9"/>
<proteinExistence type="predicted"/>
<gene>
    <name evidence="2" type="ORF">M431DRAFT_197112</name>
</gene>
<organism evidence="2 3">
    <name type="scientific">Trichoderma harzianum CBS 226.95</name>
    <dbReference type="NCBI Taxonomy" id="983964"/>
    <lineage>
        <taxon>Eukaryota</taxon>
        <taxon>Fungi</taxon>
        <taxon>Dikarya</taxon>
        <taxon>Ascomycota</taxon>
        <taxon>Pezizomycotina</taxon>
        <taxon>Sordariomycetes</taxon>
        <taxon>Hypocreomycetidae</taxon>
        <taxon>Hypocreales</taxon>
        <taxon>Hypocreaceae</taxon>
        <taxon>Trichoderma</taxon>
    </lineage>
</organism>
<dbReference type="RefSeq" id="XP_024780491.1">
    <property type="nucleotide sequence ID" value="XM_024913277.1"/>
</dbReference>